<gene>
    <name evidence="1" type="ORF">Vbra_1412</name>
</gene>
<dbReference type="PhylomeDB" id="A0A0G4G9I4"/>
<protein>
    <submittedName>
        <fullName evidence="1">Uncharacterized protein</fullName>
    </submittedName>
</protein>
<dbReference type="Proteomes" id="UP000041254">
    <property type="component" value="Unassembled WGS sequence"/>
</dbReference>
<dbReference type="VEuPathDB" id="CryptoDB:Vbra_1412"/>
<evidence type="ECO:0000313" key="2">
    <source>
        <dbReference type="Proteomes" id="UP000041254"/>
    </source>
</evidence>
<evidence type="ECO:0000313" key="1">
    <source>
        <dbReference type="EMBL" id="CEM25458.1"/>
    </source>
</evidence>
<dbReference type="GO" id="GO:0003676">
    <property type="term" value="F:nucleic acid binding"/>
    <property type="evidence" value="ECO:0007669"/>
    <property type="project" value="InterPro"/>
</dbReference>
<dbReference type="EMBL" id="CDMY01000602">
    <property type="protein sequence ID" value="CEM25458.1"/>
    <property type="molecule type" value="Genomic_DNA"/>
</dbReference>
<accession>A0A0G4G9I4</accession>
<dbReference type="InParanoid" id="A0A0G4G9I4"/>
<keyword evidence="2" id="KW-1185">Reference proteome</keyword>
<proteinExistence type="predicted"/>
<dbReference type="Gene3D" id="3.40.1350.10">
    <property type="match status" value="1"/>
</dbReference>
<dbReference type="AlphaFoldDB" id="A0A0G4G9I4"/>
<name>A0A0G4G9I4_VITBC</name>
<dbReference type="InterPro" id="IPR011856">
    <property type="entry name" value="tRNA_endonuc-like_dom_sf"/>
</dbReference>
<reference evidence="1 2" key="1">
    <citation type="submission" date="2014-11" db="EMBL/GenBank/DDBJ databases">
        <authorList>
            <person name="Zhu J."/>
            <person name="Qi W."/>
            <person name="Song R."/>
        </authorList>
    </citation>
    <scope>NUCLEOTIDE SEQUENCE [LARGE SCALE GENOMIC DNA]</scope>
</reference>
<sequence length="427" mass="48376">MPLSRRFSSWRLSSHLHRRVVAVLPTQAGVASASRHQYLLGSYRFTALGASTALPLFTTPLQQQQQQHRRLFTSTDHDVLLQRWQKRQRRLISNSGVQCVMDLLRRRFVVERTYEMAHADLAVRPFGVGEDLWLPVQVKTCGEKTNYGFWFFNGVHQYPGMAVVCVALSDFRIWCYSGSILQQRGGCGKLTVCENGKWDHESFRCSTELDGPASLSHKLLLAYQDRFFIKDSLTNVTKRRTETSRKGEASIAAWAPLLYAAGVEVRQELIYESTPVDSVWRWNGKKFLIQHKLAPLHSGNNNGSYCVVLRKGAGKKEGRRIFQLYDGDDFDLLAVSLPGDRYFNLIAMEAPVHRGVVNGHGERRQCTSATVMLWTPEAEAMQRVREEKRGRGGRADFWANEYLIDTHADDGGVGRLHAILEGAKCST</sequence>
<organism evidence="1 2">
    <name type="scientific">Vitrella brassicaformis (strain CCMP3155)</name>
    <dbReference type="NCBI Taxonomy" id="1169540"/>
    <lineage>
        <taxon>Eukaryota</taxon>
        <taxon>Sar</taxon>
        <taxon>Alveolata</taxon>
        <taxon>Colpodellida</taxon>
        <taxon>Vitrellaceae</taxon>
        <taxon>Vitrella</taxon>
    </lineage>
</organism>